<feature type="transmembrane region" description="Helical" evidence="1">
    <location>
        <begin position="131"/>
        <end position="151"/>
    </location>
</feature>
<keyword evidence="1" id="KW-0812">Transmembrane</keyword>
<keyword evidence="3" id="KW-1185">Reference proteome</keyword>
<dbReference type="InParanoid" id="E3MNU6"/>
<dbReference type="Proteomes" id="UP000008281">
    <property type="component" value="Unassembled WGS sequence"/>
</dbReference>
<evidence type="ECO:0000313" key="3">
    <source>
        <dbReference type="Proteomes" id="UP000008281"/>
    </source>
</evidence>
<keyword evidence="1" id="KW-1133">Transmembrane helix</keyword>
<protein>
    <submittedName>
        <fullName evidence="2">Uncharacterized protein</fullName>
    </submittedName>
</protein>
<feature type="transmembrane region" description="Helical" evidence="1">
    <location>
        <begin position="99"/>
        <end position="119"/>
    </location>
</feature>
<organism evidence="3">
    <name type="scientific">Caenorhabditis remanei</name>
    <name type="common">Caenorhabditis vulgaris</name>
    <dbReference type="NCBI Taxonomy" id="31234"/>
    <lineage>
        <taxon>Eukaryota</taxon>
        <taxon>Metazoa</taxon>
        <taxon>Ecdysozoa</taxon>
        <taxon>Nematoda</taxon>
        <taxon>Chromadorea</taxon>
        <taxon>Rhabditida</taxon>
        <taxon>Rhabditina</taxon>
        <taxon>Rhabditomorpha</taxon>
        <taxon>Rhabditoidea</taxon>
        <taxon>Rhabditidae</taxon>
        <taxon>Peloderinae</taxon>
        <taxon>Caenorhabditis</taxon>
    </lineage>
</organism>
<name>E3MNU6_CAERE</name>
<evidence type="ECO:0000256" key="1">
    <source>
        <dbReference type="SAM" id="Phobius"/>
    </source>
</evidence>
<dbReference type="AlphaFoldDB" id="E3MNU6"/>
<sequence>MVENRNRKRNRKRDNAFKEKIYEEKETYNPKKAAVEYKFLRSLNTGLLVAFCVMEWRSKFSKKGTKKNNDDYSWLLWLLNALVDFAEIKEIPTDEEGRVVLFLARLFVYIMAYFGVQVATFEKQLNWSESGGGVIGATIGLVLWETFCKLFEMTFTQLPSISNSTMTLQ</sequence>
<accession>E3MNU6</accession>
<dbReference type="EMBL" id="DS268461">
    <property type="protein sequence ID" value="EFP06254.1"/>
    <property type="molecule type" value="Genomic_DNA"/>
</dbReference>
<reference evidence="2" key="1">
    <citation type="submission" date="2007-07" db="EMBL/GenBank/DDBJ databases">
        <title>PCAP assembly of the Caenorhabditis remanei genome.</title>
        <authorList>
            <consortium name="The Caenorhabditis remanei Sequencing Consortium"/>
            <person name="Wilson R.K."/>
        </authorList>
    </citation>
    <scope>NUCLEOTIDE SEQUENCE [LARGE SCALE GENOMIC DNA]</scope>
    <source>
        <strain evidence="2">PB4641</strain>
    </source>
</reference>
<evidence type="ECO:0000313" key="2">
    <source>
        <dbReference type="EMBL" id="EFP06254.1"/>
    </source>
</evidence>
<proteinExistence type="predicted"/>
<keyword evidence="1" id="KW-0472">Membrane</keyword>
<gene>
    <name evidence="2" type="ORF">CRE_06792</name>
</gene>
<dbReference type="HOGENOM" id="CLU_1579969_0_0_1"/>